<accession>A0A3E5A4Z3</accession>
<protein>
    <recommendedName>
        <fullName evidence="1">HEPN AbiJ-N-terminal domain-containing protein</fullName>
    </recommendedName>
</protein>
<proteinExistence type="predicted"/>
<organism evidence="2 3">
    <name type="scientific">Blautia obeum</name>
    <dbReference type="NCBI Taxonomy" id="40520"/>
    <lineage>
        <taxon>Bacteria</taxon>
        <taxon>Bacillati</taxon>
        <taxon>Bacillota</taxon>
        <taxon>Clostridia</taxon>
        <taxon>Lachnospirales</taxon>
        <taxon>Lachnospiraceae</taxon>
        <taxon>Blautia</taxon>
    </lineage>
</organism>
<comment type="caution">
    <text evidence="2">The sequence shown here is derived from an EMBL/GenBank/DDBJ whole genome shotgun (WGS) entry which is preliminary data.</text>
</comment>
<evidence type="ECO:0000313" key="3">
    <source>
        <dbReference type="Proteomes" id="UP000261222"/>
    </source>
</evidence>
<evidence type="ECO:0000313" key="2">
    <source>
        <dbReference type="EMBL" id="RGN03443.1"/>
    </source>
</evidence>
<dbReference type="InterPro" id="IPR049503">
    <property type="entry name" value="AbiJ_NTD4"/>
</dbReference>
<dbReference type="Proteomes" id="UP000261222">
    <property type="component" value="Unassembled WGS sequence"/>
</dbReference>
<dbReference type="AlphaFoldDB" id="A0A3E5A4Z3"/>
<dbReference type="RefSeq" id="WP_117739475.1">
    <property type="nucleotide sequence ID" value="NZ_QSUB01000006.1"/>
</dbReference>
<name>A0A3E5A4Z3_9FIRM</name>
<reference evidence="2 3" key="1">
    <citation type="submission" date="2018-08" db="EMBL/GenBank/DDBJ databases">
        <title>A genome reference for cultivated species of the human gut microbiota.</title>
        <authorList>
            <person name="Zou Y."/>
            <person name="Xue W."/>
            <person name="Luo G."/>
        </authorList>
    </citation>
    <scope>NUCLEOTIDE SEQUENCE [LARGE SCALE GENOMIC DNA]</scope>
    <source>
        <strain evidence="2 3">OM06-11AA</strain>
    </source>
</reference>
<dbReference type="EMBL" id="QSUB01000006">
    <property type="protein sequence ID" value="RGN03443.1"/>
    <property type="molecule type" value="Genomic_DNA"/>
</dbReference>
<evidence type="ECO:0000259" key="1">
    <source>
        <dbReference type="Pfam" id="PF18863"/>
    </source>
</evidence>
<dbReference type="Pfam" id="PF18863">
    <property type="entry name" value="AbiJ_NTD4"/>
    <property type="match status" value="1"/>
</dbReference>
<sequence>MGFAERNGFVKEKTVQVDEIDRSLRNRLYNMVHRFSESSPMIHEELEYVVDRLGYQVESTTNRNWYIINTVLEGKDSSIPWYMPYEVIELFFEAKRLHCKECEYRSDNSCEYCGYTEWFRNVTTDINIMLEQEKSGYRLLNDKFVNIISDEELQEINKIIDSPYQAVKIHINKALALYSDRKKPDYENSIKESISAVESLCCIITGATGSQATLGSTLKKLEKDGGVVIHGAMKTAFEKLYGYTSDSDGIRHGGIDFTNAPAEDAKYMLVSCSAFINYLIEKQSKIKS</sequence>
<gene>
    <name evidence="2" type="ORF">DXB81_13590</name>
</gene>
<feature type="domain" description="HEPN AbiJ-N-terminal" evidence="1">
    <location>
        <begin position="1"/>
        <end position="161"/>
    </location>
</feature>